<dbReference type="AlphaFoldDB" id="A0A198GD88"/>
<dbReference type="OrthoDB" id="7340239at2"/>
<evidence type="ECO:0000256" key="1">
    <source>
        <dbReference type="SAM" id="SignalP"/>
    </source>
</evidence>
<dbReference type="InterPro" id="IPR009739">
    <property type="entry name" value="LprI-like_N"/>
</dbReference>
<dbReference type="EMBL" id="LXEN01000032">
    <property type="protein sequence ID" value="OAT35058.1"/>
    <property type="molecule type" value="Genomic_DNA"/>
</dbReference>
<dbReference type="RefSeq" id="WP_066747298.1">
    <property type="nucleotide sequence ID" value="NZ_LXEN01000032.1"/>
</dbReference>
<proteinExistence type="predicted"/>
<dbReference type="Pfam" id="PF07007">
    <property type="entry name" value="LprI"/>
    <property type="match status" value="1"/>
</dbReference>
<organism evidence="3 4">
    <name type="scientific">Proteus myxofaciens ATCC 19692</name>
    <dbReference type="NCBI Taxonomy" id="1354337"/>
    <lineage>
        <taxon>Bacteria</taxon>
        <taxon>Pseudomonadati</taxon>
        <taxon>Pseudomonadota</taxon>
        <taxon>Gammaproteobacteria</taxon>
        <taxon>Enterobacterales</taxon>
        <taxon>Morganellaceae</taxon>
        <taxon>Proteus</taxon>
    </lineage>
</organism>
<feature type="signal peptide" evidence="1">
    <location>
        <begin position="1"/>
        <end position="21"/>
    </location>
</feature>
<name>A0A198GD88_9GAMM</name>
<comment type="caution">
    <text evidence="3">The sequence shown here is derived from an EMBL/GenBank/DDBJ whole genome shotgun (WGS) entry which is preliminary data.</text>
</comment>
<protein>
    <submittedName>
        <fullName evidence="3">UmoC family protein</fullName>
    </submittedName>
</protein>
<keyword evidence="1" id="KW-0732">Signal</keyword>
<keyword evidence="4" id="KW-1185">Reference proteome</keyword>
<sequence length="134" mass="15313">MKINLFLIFYSLFIISFPVLAQANSDPLSKCYKTTAHKNRTETESCLYDELKLSEQQLNVIYGKSKSDLEDIDFDETKTAIDALTVAQEYFVKFRTAECQRQSTLLIGGAIAKDIFIACEIKLNQWRAKSLLNN</sequence>
<feature type="domain" description="Lysozyme inhibitor LprI-like N-terminal" evidence="2">
    <location>
        <begin position="35"/>
        <end position="131"/>
    </location>
</feature>
<dbReference type="NCBIfam" id="NF041434">
    <property type="entry name" value="UmoC"/>
    <property type="match status" value="1"/>
</dbReference>
<evidence type="ECO:0000259" key="2">
    <source>
        <dbReference type="Pfam" id="PF07007"/>
    </source>
</evidence>
<gene>
    <name evidence="3" type="ORF">M983_0765</name>
</gene>
<reference evidence="3 4" key="1">
    <citation type="submission" date="2016-04" db="EMBL/GenBank/DDBJ databases">
        <title>ATOL: Assembling a taxonomically balanced genome-scale reconstruction of the evolutionary history of the Enterobacteriaceae.</title>
        <authorList>
            <person name="Plunkett G.III."/>
            <person name="Neeno-Eckwall E.C."/>
            <person name="Glasner J.D."/>
            <person name="Perna N.T."/>
        </authorList>
    </citation>
    <scope>NUCLEOTIDE SEQUENCE [LARGE SCALE GENOMIC DNA]</scope>
    <source>
        <strain evidence="3 4">ATCC 19692</strain>
    </source>
</reference>
<evidence type="ECO:0000313" key="4">
    <source>
        <dbReference type="Proteomes" id="UP000094023"/>
    </source>
</evidence>
<accession>A0A198GD88</accession>
<dbReference type="Proteomes" id="UP000094023">
    <property type="component" value="Unassembled WGS sequence"/>
</dbReference>
<evidence type="ECO:0000313" key="3">
    <source>
        <dbReference type="EMBL" id="OAT35058.1"/>
    </source>
</evidence>
<feature type="chain" id="PRO_5008278936" evidence="1">
    <location>
        <begin position="22"/>
        <end position="134"/>
    </location>
</feature>
<dbReference type="Gene3D" id="1.20.1270.180">
    <property type="match status" value="1"/>
</dbReference>